<dbReference type="Pfam" id="PF00702">
    <property type="entry name" value="Hydrolase"/>
    <property type="match status" value="1"/>
</dbReference>
<reference evidence="1" key="1">
    <citation type="submission" date="2011-11" db="EMBL/GenBank/DDBJ databases">
        <title>Improved High-Quality Draft sequence of Desulfovibrio sp. U5L.</title>
        <authorList>
            <consortium name="US DOE Joint Genome Institute"/>
            <person name="Lucas S."/>
            <person name="Han J."/>
            <person name="Lapidus A."/>
            <person name="Cheng J.-F."/>
            <person name="Goodwin L."/>
            <person name="Pitluck S."/>
            <person name="Peters L."/>
            <person name="Ovchinnikova G."/>
            <person name="Held B."/>
            <person name="Detter J.C."/>
            <person name="Han C."/>
            <person name="Tapia R."/>
            <person name="Land M."/>
            <person name="Hauser L."/>
            <person name="Kyrpides N."/>
            <person name="Ivanova N."/>
            <person name="Pagani I."/>
            <person name="Gabster J."/>
            <person name="Walker C."/>
            <person name="Stolyar S."/>
            <person name="Stahl D."/>
            <person name="Arkin A."/>
            <person name="Dehal P."/>
            <person name="Hazen T."/>
            <person name="Woyke T."/>
        </authorList>
    </citation>
    <scope>NUCLEOTIDE SEQUENCE [LARGE SCALE GENOMIC DNA]</scope>
    <source>
        <strain evidence="1">U5L</strain>
    </source>
</reference>
<dbReference type="STRING" id="596152.DesU5LDRAFT_2686"/>
<dbReference type="CDD" id="cd02603">
    <property type="entry name" value="HAD_sEH-N_like"/>
    <property type="match status" value="1"/>
</dbReference>
<dbReference type="Gene3D" id="3.40.50.1000">
    <property type="entry name" value="HAD superfamily/HAD-like"/>
    <property type="match status" value="1"/>
</dbReference>
<dbReference type="EMBL" id="JH600068">
    <property type="protein sequence ID" value="EIG54340.1"/>
    <property type="molecule type" value="Genomic_DNA"/>
</dbReference>
<dbReference type="InterPro" id="IPR036412">
    <property type="entry name" value="HAD-like_sf"/>
</dbReference>
<dbReference type="NCBIfam" id="TIGR01509">
    <property type="entry name" value="HAD-SF-IA-v3"/>
    <property type="match status" value="1"/>
</dbReference>
<dbReference type="AlphaFoldDB" id="I2Q3I4"/>
<protein>
    <submittedName>
        <fullName evidence="1">Haloacid dehalogenase superfamily protein, subfamily IA, variant 3 with third motif having DD or ED</fullName>
    </submittedName>
</protein>
<sequence>MQAIGESGCRIGTVFFDFGGVLAEEGFREGLSAIALAAGRDPAVIVPVAYEMAWSTGFVVGGCDEAGFWQAFRRATGIAGSDADLTEAVLSRFTPRPLLFAVADAARAMGLGTAILSDQTEWLARLDARLGVFSHFDAVFNSCEHGVSKRDRAFFDLALAAMDARADTSLFIDDAPRNTELAASLGFYTILYRDEASFFTELAALCPPLGATHV</sequence>
<dbReference type="eggNOG" id="COG1011">
    <property type="taxonomic scope" value="Bacteria"/>
</dbReference>
<dbReference type="PANTHER" id="PTHR43611">
    <property type="entry name" value="ALPHA-D-GLUCOSE 1-PHOSPHATE PHOSPHATASE"/>
    <property type="match status" value="1"/>
</dbReference>
<dbReference type="PANTHER" id="PTHR43611:SF3">
    <property type="entry name" value="FLAVIN MONONUCLEOTIDE HYDROLASE 1, CHLOROPLATIC"/>
    <property type="match status" value="1"/>
</dbReference>
<dbReference type="HOGENOM" id="CLU_045011_9_5_7"/>
<gene>
    <name evidence="1" type="ORF">DesU5LDRAFT_2686</name>
</gene>
<name>I2Q3I4_9BACT</name>
<accession>I2Q3I4</accession>
<dbReference type="InterPro" id="IPR023214">
    <property type="entry name" value="HAD_sf"/>
</dbReference>
<proteinExistence type="predicted"/>
<dbReference type="SUPFAM" id="SSF56784">
    <property type="entry name" value="HAD-like"/>
    <property type="match status" value="1"/>
</dbReference>
<dbReference type="OrthoDB" id="9788657at2"/>
<dbReference type="PRINTS" id="PR00413">
    <property type="entry name" value="HADHALOGNASE"/>
</dbReference>
<organism evidence="1">
    <name type="scientific">Desulfovibrio sp. U5L</name>
    <dbReference type="NCBI Taxonomy" id="596152"/>
    <lineage>
        <taxon>Bacteria</taxon>
        <taxon>Pseudomonadati</taxon>
        <taxon>Thermodesulfobacteriota</taxon>
        <taxon>Desulfovibrionia</taxon>
        <taxon>Desulfovibrionales</taxon>
        <taxon>Desulfovibrionaceae</taxon>
        <taxon>Desulfovibrio</taxon>
    </lineage>
</organism>
<evidence type="ECO:0000313" key="1">
    <source>
        <dbReference type="EMBL" id="EIG54340.1"/>
    </source>
</evidence>
<dbReference type="InterPro" id="IPR006439">
    <property type="entry name" value="HAD-SF_hydro_IA"/>
</dbReference>